<evidence type="ECO:0000313" key="2">
    <source>
        <dbReference type="Proteomes" id="UP000192439"/>
    </source>
</evidence>
<keyword evidence="2" id="KW-1185">Reference proteome</keyword>
<accession>A0AB33BRB6</accession>
<reference evidence="1 2" key="1">
    <citation type="journal article" date="2018" name="Harmful Algae">
        <title>The highly heterogeneous methylated genomes and diverse restriction-modification systems of bloom-forming Microcystis.</title>
        <authorList>
            <person name="Zhao L."/>
            <person name="Song Y."/>
            <person name="Li L."/>
            <person name="Gan N."/>
            <person name="Brand J.J."/>
            <person name="Song L."/>
        </authorList>
    </citation>
    <scope>NUCLEOTIDE SEQUENCE [LARGE SCALE GENOMIC DNA]</scope>
    <source>
        <strain evidence="1 2">PCC 7806SL</strain>
    </source>
</reference>
<organism evidence="1 2">
    <name type="scientific">Microcystis aeruginosa PCC 7806SL</name>
    <dbReference type="NCBI Taxonomy" id="1903187"/>
    <lineage>
        <taxon>Bacteria</taxon>
        <taxon>Bacillati</taxon>
        <taxon>Cyanobacteriota</taxon>
        <taxon>Cyanophyceae</taxon>
        <taxon>Oscillatoriophycideae</taxon>
        <taxon>Chroococcales</taxon>
        <taxon>Microcystaceae</taxon>
        <taxon>Microcystis</taxon>
    </lineage>
</organism>
<gene>
    <name evidence="1" type="ORF">BH695_1670</name>
</gene>
<evidence type="ECO:0000313" key="1">
    <source>
        <dbReference type="EMBL" id="ARI80951.1"/>
    </source>
</evidence>
<evidence type="ECO:0008006" key="3">
    <source>
        <dbReference type="Google" id="ProtNLM"/>
    </source>
</evidence>
<dbReference type="AlphaFoldDB" id="A0AB33BRB6"/>
<dbReference type="EMBL" id="CP020771">
    <property type="protein sequence ID" value="ARI80951.1"/>
    <property type="molecule type" value="Genomic_DNA"/>
</dbReference>
<proteinExistence type="predicted"/>
<protein>
    <recommendedName>
        <fullName evidence="3">Transposase</fullName>
    </recommendedName>
</protein>
<name>A0AB33BRB6_MICA7</name>
<sequence>MRWKRVRRGVGKTPDEWKLEVKLPILEELKKQEKRGEIEIGYLDEMGWDSKPCIP</sequence>
<dbReference type="Proteomes" id="UP000192439">
    <property type="component" value="Chromosome"/>
</dbReference>